<dbReference type="OrthoDB" id="9769409at2"/>
<protein>
    <submittedName>
        <fullName evidence="1">Uncharacterized protein</fullName>
    </submittedName>
</protein>
<organism evidence="1 2">
    <name type="scientific">Anoxybacter fermentans</name>
    <dbReference type="NCBI Taxonomy" id="1323375"/>
    <lineage>
        <taxon>Bacteria</taxon>
        <taxon>Bacillati</taxon>
        <taxon>Bacillota</taxon>
        <taxon>Clostridia</taxon>
        <taxon>Halanaerobiales</taxon>
        <taxon>Anoxybacter</taxon>
    </lineage>
</organism>
<gene>
    <name evidence="1" type="ORF">BBF96_14365</name>
</gene>
<name>A0A3S9T1T8_9FIRM</name>
<dbReference type="Proteomes" id="UP000267250">
    <property type="component" value="Chromosome"/>
</dbReference>
<dbReference type="EMBL" id="CP016379">
    <property type="protein sequence ID" value="AZR74465.1"/>
    <property type="molecule type" value="Genomic_DNA"/>
</dbReference>
<dbReference type="KEGG" id="aft:BBF96_14365"/>
<keyword evidence="2" id="KW-1185">Reference proteome</keyword>
<evidence type="ECO:0000313" key="2">
    <source>
        <dbReference type="Proteomes" id="UP000267250"/>
    </source>
</evidence>
<evidence type="ECO:0000313" key="1">
    <source>
        <dbReference type="EMBL" id="AZR74465.1"/>
    </source>
</evidence>
<proteinExistence type="predicted"/>
<reference evidence="1 2" key="1">
    <citation type="submission" date="2016-07" db="EMBL/GenBank/DDBJ databases">
        <title>Genome and transcriptome analysis of iron-reducing fermentative bacteria Anoxybacter fermentans.</title>
        <authorList>
            <person name="Zeng X."/>
            <person name="Shao Z."/>
        </authorList>
    </citation>
    <scope>NUCLEOTIDE SEQUENCE [LARGE SCALE GENOMIC DNA]</scope>
    <source>
        <strain evidence="1 2">DY22613</strain>
    </source>
</reference>
<sequence length="63" mass="7084">MSTTCDTFFGNPIWGGKRGRRTEKSKVICAISLDEEGHPKYLKMEIVSDIKASTLGDFAYRNI</sequence>
<dbReference type="AlphaFoldDB" id="A0A3S9T1T8"/>
<accession>A0A3S9T1T8</accession>
<dbReference type="RefSeq" id="WP_127017824.1">
    <property type="nucleotide sequence ID" value="NZ_CP016379.1"/>
</dbReference>